<comment type="caution">
    <text evidence="1">The sequence shown here is derived from an EMBL/GenBank/DDBJ whole genome shotgun (WGS) entry which is preliminary data.</text>
</comment>
<name>A0A5B7H2L6_PORTR</name>
<dbReference type="EMBL" id="VSRR010025325">
    <property type="protein sequence ID" value="MPC66811.1"/>
    <property type="molecule type" value="Genomic_DNA"/>
</dbReference>
<evidence type="ECO:0000313" key="1">
    <source>
        <dbReference type="EMBL" id="MPC66811.1"/>
    </source>
</evidence>
<proteinExistence type="predicted"/>
<accession>A0A5B7H2L6</accession>
<dbReference type="Proteomes" id="UP000324222">
    <property type="component" value="Unassembled WGS sequence"/>
</dbReference>
<keyword evidence="2" id="KW-1185">Reference proteome</keyword>
<protein>
    <submittedName>
        <fullName evidence="1">Uncharacterized protein</fullName>
    </submittedName>
</protein>
<gene>
    <name evidence="1" type="ORF">E2C01_060964</name>
</gene>
<dbReference type="AlphaFoldDB" id="A0A5B7H2L6"/>
<organism evidence="1 2">
    <name type="scientific">Portunus trituberculatus</name>
    <name type="common">Swimming crab</name>
    <name type="synonym">Neptunus trituberculatus</name>
    <dbReference type="NCBI Taxonomy" id="210409"/>
    <lineage>
        <taxon>Eukaryota</taxon>
        <taxon>Metazoa</taxon>
        <taxon>Ecdysozoa</taxon>
        <taxon>Arthropoda</taxon>
        <taxon>Crustacea</taxon>
        <taxon>Multicrustacea</taxon>
        <taxon>Malacostraca</taxon>
        <taxon>Eumalacostraca</taxon>
        <taxon>Eucarida</taxon>
        <taxon>Decapoda</taxon>
        <taxon>Pleocyemata</taxon>
        <taxon>Brachyura</taxon>
        <taxon>Eubrachyura</taxon>
        <taxon>Portunoidea</taxon>
        <taxon>Portunidae</taxon>
        <taxon>Portuninae</taxon>
        <taxon>Portunus</taxon>
    </lineage>
</organism>
<sequence length="115" mass="12879">MASFYRSCEAITRCPISHIVDSPPSSTSRHNRHHLRCRCRHAPTVPPPTVQVASPHLPSLVITYCTAFSEPHNNLKLAERRALPLRSSHRLRTGSSILLTCRHGGTSTRYHLPLP</sequence>
<reference evidence="1 2" key="1">
    <citation type="submission" date="2019-05" db="EMBL/GenBank/DDBJ databases">
        <title>Another draft genome of Portunus trituberculatus and its Hox gene families provides insights of decapod evolution.</title>
        <authorList>
            <person name="Jeong J.-H."/>
            <person name="Song I."/>
            <person name="Kim S."/>
            <person name="Choi T."/>
            <person name="Kim D."/>
            <person name="Ryu S."/>
            <person name="Kim W."/>
        </authorList>
    </citation>
    <scope>NUCLEOTIDE SEQUENCE [LARGE SCALE GENOMIC DNA]</scope>
    <source>
        <tissue evidence="1">Muscle</tissue>
    </source>
</reference>
<evidence type="ECO:0000313" key="2">
    <source>
        <dbReference type="Proteomes" id="UP000324222"/>
    </source>
</evidence>